<keyword evidence="10" id="KW-1185">Reference proteome</keyword>
<proteinExistence type="inferred from homology"/>
<gene>
    <name evidence="9" type="ORF">L1F29_25500</name>
</gene>
<evidence type="ECO:0000256" key="1">
    <source>
        <dbReference type="ARBA" id="ARBA00000829"/>
    </source>
</evidence>
<sequence length="854" mass="97295">MAIRAQELTDWEVRGFYPHVPHLGQSMETGVVMGGVTDWMTATVPGGVHYDLWAAGWIENPYYGMNSLNCEWVENRWWMYKTAFSFQPEAGEKVYLNLKGVDYKAHFYLNKEKLGFHEGMFAAVRFDITGKLKPEGNELIVLLEHAPDEMGQIGYTSRTWTQKSRFTYKWDFSTRMVPIGLWDGVSVETTGMASLDEVRLEPLLEEENGRLIASGRMTIDGDAAAGGDPVVVVSLFDDEVLVDESELVCKREGTNSLNWKLQLNVPAVRSWNPNGMGEAGLYGVRIRIEFGGKASDTWQGFTGFRTLEWIANDDAPDSALPYTVRLNGRRMYIKGVNLTPLDIQYGTVTRDRYERMVRLLKEAGVNLVRVWGGGIIEKEDFYDCCDRAGILVWQEFIQSSSGIDNVPSKDPHFLELLKETAEAALRVKRNHVSLACWSGGNELMDIEGMPSTFEDDNIEMLRRLVMEHDPGRYFLPTSASGPNEFLMIDQPGRNHDVHGPWKYGGPVEHYNQYNRSDSLLHSEFGVDGCCSTESMACFLPESERKVDTMENNPVWRHHGEWWDTLERDTALFGAPDDLEQFAMMSQWTQAEGIRYALEANRRRKFRNSGSIVWQFNEPFPNVSCTSLVDYYERPKMAYYWARKAYATKHISLRYDKLAYSAGEHFMAEVFLHNSGEAEAGSWSAQLFDETGRMHWEMNENVLMPDNGCLRITDIRWPVLDDSLEWFAVRLQLGQQDPNVYVFSLHGQHPFAWLRRLPPAQLEWSCRSTRTERGVDTHTFEVLNSGSSVAWYVSPASSHPAAPSGRPDWFCRNAHEVLMPSERRIFEISAAAGSGIEPSSFSFMSWNNNKQSGGR</sequence>
<evidence type="ECO:0000256" key="4">
    <source>
        <dbReference type="ARBA" id="ARBA00022729"/>
    </source>
</evidence>
<dbReference type="RefSeq" id="WP_258384856.1">
    <property type="nucleotide sequence ID" value="NZ_CP091430.1"/>
</dbReference>
<evidence type="ECO:0000313" key="9">
    <source>
        <dbReference type="EMBL" id="UVI28768.1"/>
    </source>
</evidence>
<evidence type="ECO:0000256" key="2">
    <source>
        <dbReference type="ARBA" id="ARBA00007401"/>
    </source>
</evidence>
<dbReference type="Gene3D" id="2.60.40.10">
    <property type="entry name" value="Immunoglobulins"/>
    <property type="match status" value="1"/>
</dbReference>
<dbReference type="InterPro" id="IPR050887">
    <property type="entry name" value="Beta-mannosidase_GH2"/>
</dbReference>
<dbReference type="EMBL" id="CP091430">
    <property type="protein sequence ID" value="UVI28768.1"/>
    <property type="molecule type" value="Genomic_DNA"/>
</dbReference>
<dbReference type="InterPro" id="IPR036156">
    <property type="entry name" value="Beta-gal/glucu_dom_sf"/>
</dbReference>
<dbReference type="SUPFAM" id="SSF51445">
    <property type="entry name" value="(Trans)glycosidases"/>
    <property type="match status" value="1"/>
</dbReference>
<keyword evidence="4" id="KW-0732">Signal</keyword>
<evidence type="ECO:0000259" key="7">
    <source>
        <dbReference type="Pfam" id="PF02836"/>
    </source>
</evidence>
<dbReference type="Proteomes" id="UP001057877">
    <property type="component" value="Chromosome"/>
</dbReference>
<dbReference type="Pfam" id="PF22666">
    <property type="entry name" value="Glyco_hydro_2_N2"/>
    <property type="match status" value="1"/>
</dbReference>
<keyword evidence="6" id="KW-0326">Glycosidase</keyword>
<dbReference type="InterPro" id="IPR006103">
    <property type="entry name" value="Glyco_hydro_2_cat"/>
</dbReference>
<dbReference type="SUPFAM" id="SSF49303">
    <property type="entry name" value="beta-Galactosidase/glucuronidase domain"/>
    <property type="match status" value="1"/>
</dbReference>
<comment type="catalytic activity">
    <reaction evidence="1">
        <text>Hydrolysis of terminal, non-reducing beta-D-mannose residues in beta-D-mannosides.</text>
        <dbReference type="EC" id="3.2.1.25"/>
    </reaction>
</comment>
<keyword evidence="5" id="KW-0378">Hydrolase</keyword>
<dbReference type="PANTHER" id="PTHR43730:SF1">
    <property type="entry name" value="BETA-MANNOSIDASE"/>
    <property type="match status" value="1"/>
</dbReference>
<feature type="domain" description="Glycoside hydrolase family 2 catalytic" evidence="7">
    <location>
        <begin position="325"/>
        <end position="472"/>
    </location>
</feature>
<dbReference type="SUPFAM" id="SSF49785">
    <property type="entry name" value="Galactose-binding domain-like"/>
    <property type="match status" value="1"/>
</dbReference>
<protein>
    <recommendedName>
        <fullName evidence="3">beta-mannosidase</fullName>
        <ecNumber evidence="3">3.2.1.25</ecNumber>
    </recommendedName>
</protein>
<dbReference type="InterPro" id="IPR017853">
    <property type="entry name" value="GH"/>
</dbReference>
<accession>A0ABY5S8Z2</accession>
<evidence type="ECO:0000256" key="5">
    <source>
        <dbReference type="ARBA" id="ARBA00022801"/>
    </source>
</evidence>
<dbReference type="Gene3D" id="3.20.20.80">
    <property type="entry name" value="Glycosidases"/>
    <property type="match status" value="1"/>
</dbReference>
<dbReference type="Gene3D" id="2.60.120.260">
    <property type="entry name" value="Galactose-binding domain-like"/>
    <property type="match status" value="1"/>
</dbReference>
<evidence type="ECO:0000259" key="8">
    <source>
        <dbReference type="Pfam" id="PF22666"/>
    </source>
</evidence>
<name>A0ABY5S8Z2_9BACL</name>
<feature type="domain" description="Beta-mannosidase-like galactose-binding" evidence="8">
    <location>
        <begin position="37"/>
        <end position="182"/>
    </location>
</feature>
<evidence type="ECO:0000256" key="3">
    <source>
        <dbReference type="ARBA" id="ARBA00012754"/>
    </source>
</evidence>
<dbReference type="InterPro" id="IPR013783">
    <property type="entry name" value="Ig-like_fold"/>
</dbReference>
<dbReference type="EC" id="3.2.1.25" evidence="3"/>
<organism evidence="9 10">
    <name type="scientific">Paenibacillus spongiae</name>
    <dbReference type="NCBI Taxonomy" id="2909671"/>
    <lineage>
        <taxon>Bacteria</taxon>
        <taxon>Bacillati</taxon>
        <taxon>Bacillota</taxon>
        <taxon>Bacilli</taxon>
        <taxon>Bacillales</taxon>
        <taxon>Paenibacillaceae</taxon>
        <taxon>Paenibacillus</taxon>
    </lineage>
</organism>
<dbReference type="Pfam" id="PF02836">
    <property type="entry name" value="Glyco_hydro_2_C"/>
    <property type="match status" value="1"/>
</dbReference>
<dbReference type="InterPro" id="IPR054593">
    <property type="entry name" value="Beta-mannosidase-like_N2"/>
</dbReference>
<evidence type="ECO:0000256" key="6">
    <source>
        <dbReference type="ARBA" id="ARBA00023295"/>
    </source>
</evidence>
<reference evidence="9" key="1">
    <citation type="submission" date="2022-01" db="EMBL/GenBank/DDBJ databases">
        <title>Paenibacillus spongiae sp. nov., isolated from marine sponge.</title>
        <authorList>
            <person name="Li Z."/>
            <person name="Zhang M."/>
        </authorList>
    </citation>
    <scope>NUCLEOTIDE SEQUENCE</scope>
    <source>
        <strain evidence="9">PHS-Z3</strain>
    </source>
</reference>
<dbReference type="PANTHER" id="PTHR43730">
    <property type="entry name" value="BETA-MANNOSIDASE"/>
    <property type="match status" value="1"/>
</dbReference>
<dbReference type="InterPro" id="IPR008979">
    <property type="entry name" value="Galactose-bd-like_sf"/>
</dbReference>
<comment type="similarity">
    <text evidence="2">Belongs to the glycosyl hydrolase 2 family.</text>
</comment>
<evidence type="ECO:0000313" key="10">
    <source>
        <dbReference type="Proteomes" id="UP001057877"/>
    </source>
</evidence>